<dbReference type="InterPro" id="IPR052709">
    <property type="entry name" value="Transposase-MT_Hybrid"/>
</dbReference>
<dbReference type="InterPro" id="IPR036397">
    <property type="entry name" value="RNaseH_sf"/>
</dbReference>
<dbReference type="EMBL" id="BGPR01000346">
    <property type="protein sequence ID" value="GBM14641.1"/>
    <property type="molecule type" value="Genomic_DNA"/>
</dbReference>
<dbReference type="PANTHER" id="PTHR46060:SF1">
    <property type="entry name" value="MARINER MOS1 TRANSPOSASE-LIKE PROTEIN"/>
    <property type="match status" value="1"/>
</dbReference>
<name>A0A4Y2DD97_ARAVE</name>
<reference evidence="1 2" key="1">
    <citation type="journal article" date="2019" name="Sci. Rep.">
        <title>Orb-weaving spider Araneus ventricosus genome elucidates the spidroin gene catalogue.</title>
        <authorList>
            <person name="Kono N."/>
            <person name="Nakamura H."/>
            <person name="Ohtoshi R."/>
            <person name="Moran D.A.P."/>
            <person name="Shinohara A."/>
            <person name="Yoshida Y."/>
            <person name="Fujiwara M."/>
            <person name="Mori M."/>
            <person name="Tomita M."/>
            <person name="Arakawa K."/>
        </authorList>
    </citation>
    <scope>NUCLEOTIDE SEQUENCE [LARGE SCALE GENOMIC DNA]</scope>
</reference>
<dbReference type="OrthoDB" id="6613513at2759"/>
<protein>
    <recommendedName>
        <fullName evidence="3">Tc1-like transposase DDE domain-containing protein</fullName>
    </recommendedName>
</protein>
<dbReference type="PANTHER" id="PTHR46060">
    <property type="entry name" value="MARINER MOS1 TRANSPOSASE-LIKE PROTEIN"/>
    <property type="match status" value="1"/>
</dbReference>
<organism evidence="1 2">
    <name type="scientific">Araneus ventricosus</name>
    <name type="common">Orbweaver spider</name>
    <name type="synonym">Epeira ventricosa</name>
    <dbReference type="NCBI Taxonomy" id="182803"/>
    <lineage>
        <taxon>Eukaryota</taxon>
        <taxon>Metazoa</taxon>
        <taxon>Ecdysozoa</taxon>
        <taxon>Arthropoda</taxon>
        <taxon>Chelicerata</taxon>
        <taxon>Arachnida</taxon>
        <taxon>Araneae</taxon>
        <taxon>Araneomorphae</taxon>
        <taxon>Entelegynae</taxon>
        <taxon>Araneoidea</taxon>
        <taxon>Araneidae</taxon>
        <taxon>Araneus</taxon>
    </lineage>
</organism>
<accession>A0A4Y2DD97</accession>
<evidence type="ECO:0000313" key="1">
    <source>
        <dbReference type="EMBL" id="GBM14641.1"/>
    </source>
</evidence>
<dbReference type="Gene3D" id="3.30.420.10">
    <property type="entry name" value="Ribonuclease H-like superfamily/Ribonuclease H"/>
    <property type="match status" value="1"/>
</dbReference>
<evidence type="ECO:0000313" key="2">
    <source>
        <dbReference type="Proteomes" id="UP000499080"/>
    </source>
</evidence>
<dbReference type="Proteomes" id="UP000499080">
    <property type="component" value="Unassembled WGS sequence"/>
</dbReference>
<proteinExistence type="predicted"/>
<comment type="caution">
    <text evidence="1">The sequence shown here is derived from an EMBL/GenBank/DDBJ whole genome shotgun (WGS) entry which is preliminary data.</text>
</comment>
<evidence type="ECO:0008006" key="3">
    <source>
        <dbReference type="Google" id="ProtNLM"/>
    </source>
</evidence>
<keyword evidence="2" id="KW-1185">Reference proteome</keyword>
<dbReference type="GO" id="GO:0003676">
    <property type="term" value="F:nucleic acid binding"/>
    <property type="evidence" value="ECO:0007669"/>
    <property type="project" value="InterPro"/>
</dbReference>
<dbReference type="AlphaFoldDB" id="A0A4Y2DD97"/>
<sequence length="218" mass="24491">MSNAIHVWGSVLQTKHRVQVMGPVSVWPTIDTETISCVDIVNANRRISVHALSTAVDISVGSIYMMKHRELGFRKVCAECVFRHLRKEQKDCRMGICLGHFIRAFLERIGAMDESGCIIFLATKGISQQWRQPSSPRPKKAQSSTVAGNATLSLFFDIQEPLTLEWMFVEATINAIVTCCRTFEGRLKASLKGNNQANRYEDAILLQDNTRPHTAKVK</sequence>
<gene>
    <name evidence="1" type="ORF">AVEN_97161_1</name>
</gene>